<keyword evidence="2" id="KW-1185">Reference proteome</keyword>
<dbReference type="AlphaFoldDB" id="A0AAD4DE88"/>
<dbReference type="Proteomes" id="UP001194580">
    <property type="component" value="Unassembled WGS sequence"/>
</dbReference>
<proteinExistence type="predicted"/>
<sequence>MSDVKHNAMTAPREADEECHKIYQFVKKAVLDEIHRINREDDRHGLHEMDKLKHITEYTPVLYATEDVAFGRNYFAKIHLGDQKYVHARAHKSYDGEVITFYSLLTTPECAIWDKDTPLEYFID</sequence>
<reference evidence="1" key="1">
    <citation type="journal article" date="2020" name="Fungal Divers.">
        <title>Resolving the Mortierellaceae phylogeny through synthesis of multi-gene phylogenetics and phylogenomics.</title>
        <authorList>
            <person name="Vandepol N."/>
            <person name="Liber J."/>
            <person name="Desiro A."/>
            <person name="Na H."/>
            <person name="Kennedy M."/>
            <person name="Barry K."/>
            <person name="Grigoriev I.V."/>
            <person name="Miller A.N."/>
            <person name="O'Donnell K."/>
            <person name="Stajich J.E."/>
            <person name="Bonito G."/>
        </authorList>
    </citation>
    <scope>NUCLEOTIDE SEQUENCE</scope>
    <source>
        <strain evidence="1">NRRL 28262</strain>
    </source>
</reference>
<dbReference type="EMBL" id="JAAAIL010000430">
    <property type="protein sequence ID" value="KAG0275858.1"/>
    <property type="molecule type" value="Genomic_DNA"/>
</dbReference>
<organism evidence="1 2">
    <name type="scientific">Linnemannia exigua</name>
    <dbReference type="NCBI Taxonomy" id="604196"/>
    <lineage>
        <taxon>Eukaryota</taxon>
        <taxon>Fungi</taxon>
        <taxon>Fungi incertae sedis</taxon>
        <taxon>Mucoromycota</taxon>
        <taxon>Mortierellomycotina</taxon>
        <taxon>Mortierellomycetes</taxon>
        <taxon>Mortierellales</taxon>
        <taxon>Mortierellaceae</taxon>
        <taxon>Linnemannia</taxon>
    </lineage>
</organism>
<gene>
    <name evidence="1" type="ORF">BGZ95_008307</name>
</gene>
<comment type="caution">
    <text evidence="1">The sequence shown here is derived from an EMBL/GenBank/DDBJ whole genome shotgun (WGS) entry which is preliminary data.</text>
</comment>
<evidence type="ECO:0000313" key="1">
    <source>
        <dbReference type="EMBL" id="KAG0275858.1"/>
    </source>
</evidence>
<protein>
    <submittedName>
        <fullName evidence="1">Uncharacterized protein</fullName>
    </submittedName>
</protein>
<evidence type="ECO:0000313" key="2">
    <source>
        <dbReference type="Proteomes" id="UP001194580"/>
    </source>
</evidence>
<name>A0AAD4DE88_9FUNG</name>
<accession>A0AAD4DE88</accession>
<dbReference type="Gene3D" id="3.10.450.10">
    <property type="match status" value="1"/>
</dbReference>